<dbReference type="KEGG" id="jde:Jden_0238"/>
<accession>C7QZ04</accession>
<evidence type="ECO:0000313" key="2">
    <source>
        <dbReference type="EMBL" id="ACV07912.1"/>
    </source>
</evidence>
<comment type="similarity">
    <text evidence="1">Belongs to the ROK (NagC/XylR) family.</text>
</comment>
<dbReference type="STRING" id="471856.Jden_0238"/>
<proteinExistence type="inferred from homology"/>
<dbReference type="RefSeq" id="WP_015770541.1">
    <property type="nucleotide sequence ID" value="NC_013174.1"/>
</dbReference>
<dbReference type="InterPro" id="IPR000600">
    <property type="entry name" value="ROK"/>
</dbReference>
<keyword evidence="3" id="KW-1185">Reference proteome</keyword>
<evidence type="ECO:0000256" key="1">
    <source>
        <dbReference type="ARBA" id="ARBA00006479"/>
    </source>
</evidence>
<dbReference type="PANTHER" id="PTHR18964:SF149">
    <property type="entry name" value="BIFUNCTIONAL UDP-N-ACETYLGLUCOSAMINE 2-EPIMERASE_N-ACETYLMANNOSAMINE KINASE"/>
    <property type="match status" value="1"/>
</dbReference>
<dbReference type="OrthoDB" id="9815677at2"/>
<dbReference type="PANTHER" id="PTHR18964">
    <property type="entry name" value="ROK (REPRESSOR, ORF, KINASE) FAMILY"/>
    <property type="match status" value="1"/>
</dbReference>
<reference evidence="2 3" key="1">
    <citation type="journal article" date="2009" name="Stand. Genomic Sci.">
        <title>Complete genome sequence of Jonesia denitrificans type strain (Prevot 55134).</title>
        <authorList>
            <person name="Pukall R."/>
            <person name="Gehrich-Schroter G."/>
            <person name="Lapidus A."/>
            <person name="Nolan M."/>
            <person name="Glavina Del Rio T."/>
            <person name="Lucas S."/>
            <person name="Chen F."/>
            <person name="Tice H."/>
            <person name="Pitluck S."/>
            <person name="Cheng J.F."/>
            <person name="Copeland A."/>
            <person name="Saunders E."/>
            <person name="Brettin T."/>
            <person name="Detter J.C."/>
            <person name="Bruce D."/>
            <person name="Goodwin L."/>
            <person name="Pati A."/>
            <person name="Ivanova N."/>
            <person name="Mavromatis K."/>
            <person name="Ovchinnikova G."/>
            <person name="Chen A."/>
            <person name="Palaniappan K."/>
            <person name="Land M."/>
            <person name="Hauser L."/>
            <person name="Chang Y.J."/>
            <person name="Jeffries C.D."/>
            <person name="Chain P."/>
            <person name="Goker M."/>
            <person name="Bristow J."/>
            <person name="Eisen J.A."/>
            <person name="Markowitz V."/>
            <person name="Hugenholtz P."/>
            <person name="Kyrpides N.C."/>
            <person name="Klenk H.P."/>
            <person name="Han C."/>
        </authorList>
    </citation>
    <scope>NUCLEOTIDE SEQUENCE [LARGE SCALE GENOMIC DNA]</scope>
    <source>
        <strain evidence="3">ATCC 14870 / DSM 20603 / BCRC 15368 / CIP 55.134 / JCM 11481 / NBRC 15587 / NCTC 10816 / Prevot 55134</strain>
    </source>
</reference>
<dbReference type="Proteomes" id="UP000000628">
    <property type="component" value="Chromosome"/>
</dbReference>
<dbReference type="Pfam" id="PF00480">
    <property type="entry name" value="ROK"/>
    <property type="match status" value="1"/>
</dbReference>
<dbReference type="InterPro" id="IPR043129">
    <property type="entry name" value="ATPase_NBD"/>
</dbReference>
<dbReference type="Gene3D" id="3.30.420.40">
    <property type="match status" value="2"/>
</dbReference>
<name>C7QZ04_JONDD</name>
<dbReference type="SUPFAM" id="SSF53067">
    <property type="entry name" value="Actin-like ATPase domain"/>
    <property type="match status" value="1"/>
</dbReference>
<gene>
    <name evidence="2" type="ordered locus">Jden_0238</name>
</gene>
<evidence type="ECO:0000313" key="3">
    <source>
        <dbReference type="Proteomes" id="UP000000628"/>
    </source>
</evidence>
<organism evidence="2 3">
    <name type="scientific">Jonesia denitrificans (strain ATCC 14870 / DSM 20603 / BCRC 15368 / CIP 55.134 / JCM 11481 / NBRC 15587 / NCTC 10816 / Prevot 55134)</name>
    <name type="common">Listeria denitrificans</name>
    <dbReference type="NCBI Taxonomy" id="471856"/>
    <lineage>
        <taxon>Bacteria</taxon>
        <taxon>Bacillati</taxon>
        <taxon>Actinomycetota</taxon>
        <taxon>Actinomycetes</taxon>
        <taxon>Micrococcales</taxon>
        <taxon>Jonesiaceae</taxon>
        <taxon>Jonesia</taxon>
    </lineage>
</organism>
<dbReference type="eggNOG" id="COG1940">
    <property type="taxonomic scope" value="Bacteria"/>
</dbReference>
<dbReference type="AlphaFoldDB" id="C7QZ04"/>
<dbReference type="HOGENOM" id="CLU_036604_0_4_11"/>
<dbReference type="EMBL" id="CP001706">
    <property type="protein sequence ID" value="ACV07912.1"/>
    <property type="molecule type" value="Genomic_DNA"/>
</dbReference>
<sequence>MAEVVTDILVLALDIGGTNSRGEVLRWGSGTLSEPLAQASLPTPSGDGDGAVNTIITLCRTLLGALDEPTRALVAGIGLGVPGVLDTDRGVVTLASNVGWVNRPICADIEAAVGLPVYLTHDVTAAGAAEQRLGAGRGCDDVIAVFLGTGIAASITSGGHLVTGGVLPGGGRQPAGEIGHLPVDVHGPLCSCGQRGCLELMSSARAIGRRYSVARGVDPDGPDALTSRDVVAALGTDPVAKDVWDDATRYLAHGLLAVTIAVGATRIIMGGGLSQAGRVLTDSVRAHLVEQTRVASVPEIVTAQLGQRAGVLGVALHALDQIV</sequence>
<protein>
    <submittedName>
        <fullName evidence="2">ROK family protein</fullName>
    </submittedName>
</protein>